<dbReference type="PANTHER" id="PTHR20426">
    <property type="entry name" value="RIBOSOME BIOGENESIS PROTEIN TSR3 HOMOLOG"/>
    <property type="match status" value="1"/>
</dbReference>
<dbReference type="Proteomes" id="UP000887563">
    <property type="component" value="Unplaced"/>
</dbReference>
<dbReference type="InterPro" id="IPR007177">
    <property type="entry name" value="Tsr3_C"/>
</dbReference>
<dbReference type="InterPro" id="IPR022968">
    <property type="entry name" value="Tsr3-like"/>
</dbReference>
<evidence type="ECO:0000259" key="7">
    <source>
        <dbReference type="Pfam" id="PF04068"/>
    </source>
</evidence>
<evidence type="ECO:0000256" key="2">
    <source>
        <dbReference type="ARBA" id="ARBA00022517"/>
    </source>
</evidence>
<feature type="domain" description="RNase L inhibitor RLI-like possible metal-binding" evidence="7">
    <location>
        <begin position="1"/>
        <end position="31"/>
    </location>
</feature>
<protein>
    <submittedName>
        <fullName evidence="9">Uncharacterized protein</fullName>
    </submittedName>
</protein>
<name>A0A914LBI8_MELIC</name>
<keyword evidence="1" id="KW-0963">Cytoplasm</keyword>
<evidence type="ECO:0000256" key="4">
    <source>
        <dbReference type="ARBA" id="ARBA00022679"/>
    </source>
</evidence>
<proteinExistence type="predicted"/>
<reference evidence="9" key="1">
    <citation type="submission" date="2022-11" db="UniProtKB">
        <authorList>
            <consortium name="WormBaseParasite"/>
        </authorList>
    </citation>
    <scope>IDENTIFICATION</scope>
</reference>
<dbReference type="Pfam" id="PF04068">
    <property type="entry name" value="Fer4_RLI"/>
    <property type="match status" value="1"/>
</dbReference>
<dbReference type="GO" id="GO:0030490">
    <property type="term" value="P:maturation of SSU-rRNA"/>
    <property type="evidence" value="ECO:0007669"/>
    <property type="project" value="TreeGrafter"/>
</dbReference>
<evidence type="ECO:0000256" key="3">
    <source>
        <dbReference type="ARBA" id="ARBA00022552"/>
    </source>
</evidence>
<evidence type="ECO:0000259" key="6">
    <source>
        <dbReference type="Pfam" id="PF04034"/>
    </source>
</evidence>
<keyword evidence="2" id="KW-0690">Ribosome biogenesis</keyword>
<evidence type="ECO:0000313" key="8">
    <source>
        <dbReference type="Proteomes" id="UP000887563"/>
    </source>
</evidence>
<evidence type="ECO:0000256" key="1">
    <source>
        <dbReference type="ARBA" id="ARBA00022490"/>
    </source>
</evidence>
<keyword evidence="4" id="KW-0808">Transferase</keyword>
<dbReference type="InterPro" id="IPR007209">
    <property type="entry name" value="RNaseL-inhib-like_metal-bd_dom"/>
</dbReference>
<keyword evidence="5" id="KW-0949">S-adenosyl-L-methionine</keyword>
<evidence type="ECO:0000313" key="9">
    <source>
        <dbReference type="WBParaSite" id="Minc3s00399g11632"/>
    </source>
</evidence>
<dbReference type="GO" id="GO:0106388">
    <property type="term" value="F:rRNA small subunit aminocarboxypropyltransferase activity"/>
    <property type="evidence" value="ECO:0007669"/>
    <property type="project" value="InterPro"/>
</dbReference>
<evidence type="ECO:0000256" key="5">
    <source>
        <dbReference type="ARBA" id="ARBA00022691"/>
    </source>
</evidence>
<organism evidence="8 9">
    <name type="scientific">Meloidogyne incognita</name>
    <name type="common">Southern root-knot nematode worm</name>
    <name type="synonym">Oxyuris incognita</name>
    <dbReference type="NCBI Taxonomy" id="6306"/>
    <lineage>
        <taxon>Eukaryota</taxon>
        <taxon>Metazoa</taxon>
        <taxon>Ecdysozoa</taxon>
        <taxon>Nematoda</taxon>
        <taxon>Chromadorea</taxon>
        <taxon>Rhabditida</taxon>
        <taxon>Tylenchina</taxon>
        <taxon>Tylenchomorpha</taxon>
        <taxon>Tylenchoidea</taxon>
        <taxon>Meloidogynidae</taxon>
        <taxon>Meloidogyninae</taxon>
        <taxon>Meloidogyne</taxon>
        <taxon>Meloidogyne incognita group</taxon>
    </lineage>
</organism>
<keyword evidence="8" id="KW-1185">Reference proteome</keyword>
<dbReference type="AlphaFoldDB" id="A0A914LBI8"/>
<sequence>MFDFGHCDPKRCSGRKLCRLGFIRQQKIGQRFPGILLTPTATSTLSPSDSKTILFRGLAVVDCSWNQLDKTAFHRAKQQDILLDIFGTSSYKSVPFEDLNTLRLAHLY</sequence>
<keyword evidence="3" id="KW-0698">rRNA processing</keyword>
<dbReference type="Pfam" id="PF04034">
    <property type="entry name" value="Ribo_biogen_C"/>
    <property type="match status" value="1"/>
</dbReference>
<dbReference type="PANTHER" id="PTHR20426:SF0">
    <property type="entry name" value="18S RRNA AMINOCARBOXYPROPYLTRANSFERASE"/>
    <property type="match status" value="1"/>
</dbReference>
<dbReference type="WBParaSite" id="Minc3s00399g11632">
    <property type="protein sequence ID" value="Minc3s00399g11632"/>
    <property type="gene ID" value="Minc3s00399g11632"/>
</dbReference>
<feature type="domain" description="16S/18S rRNA aminocarboxypropyltransferase Tsr3 C-terminal" evidence="6">
    <location>
        <begin position="35"/>
        <end position="78"/>
    </location>
</feature>
<accession>A0A914LBI8</accession>